<dbReference type="PANTHER" id="PTHR37833:SF1">
    <property type="entry name" value="SIGNAL PEPTIDE PROTEIN"/>
    <property type="match status" value="1"/>
</dbReference>
<dbReference type="InterPro" id="IPR011467">
    <property type="entry name" value="DUF1573"/>
</dbReference>
<dbReference type="OrthoDB" id="826619at2"/>
<dbReference type="Proteomes" id="UP000027616">
    <property type="component" value="Chromosome I"/>
</dbReference>
<dbReference type="Pfam" id="PF07610">
    <property type="entry name" value="DUF1573"/>
    <property type="match status" value="1"/>
</dbReference>
<gene>
    <name evidence="1" type="ORF">BN938_0594</name>
</gene>
<dbReference type="HOGENOM" id="CLU_063620_0_0_10"/>
<dbReference type="InterPro" id="IPR013783">
    <property type="entry name" value="Ig-like_fold"/>
</dbReference>
<dbReference type="AlphaFoldDB" id="A0A060RBC4"/>
<keyword evidence="2" id="KW-1185">Reference proteome</keyword>
<dbReference type="Gene3D" id="2.60.40.10">
    <property type="entry name" value="Immunoglobulins"/>
    <property type="match status" value="1"/>
</dbReference>
<evidence type="ECO:0000313" key="2">
    <source>
        <dbReference type="Proteomes" id="UP000027616"/>
    </source>
</evidence>
<protein>
    <recommendedName>
        <fullName evidence="3">DUF1573 domain-containing protein</fullName>
    </recommendedName>
</protein>
<accession>A0A060RBC4</accession>
<proteinExistence type="predicted"/>
<evidence type="ECO:0000313" key="1">
    <source>
        <dbReference type="EMBL" id="CDN30699.1"/>
    </source>
</evidence>
<evidence type="ECO:0008006" key="3">
    <source>
        <dbReference type="Google" id="ProtNLM"/>
    </source>
</evidence>
<reference evidence="1 2" key="1">
    <citation type="journal article" date="2015" name="Genome Announc.">
        <title>Complete Genome Sequence of the Novel Leech Symbiont Mucinivorans hirudinis M3T.</title>
        <authorList>
            <person name="Nelson M.C."/>
            <person name="Bomar L."/>
            <person name="Graf J."/>
        </authorList>
    </citation>
    <scope>NUCLEOTIDE SEQUENCE [LARGE SCALE GENOMIC DNA]</scope>
    <source>
        <strain evidence="2">M3</strain>
    </source>
</reference>
<dbReference type="KEGG" id="rbc:BN938_0594"/>
<dbReference type="PANTHER" id="PTHR37833">
    <property type="entry name" value="LIPOPROTEIN-RELATED"/>
    <property type="match status" value="1"/>
</dbReference>
<name>A0A060RBC4_9BACT</name>
<sequence>MRNILLFLLSLCLGCNNIEKSEIEKWVGRRIIFPEHIPSYSSDKDNEVVNKPQFTVVMYVDSVGCSSCKSNMVLWKALIEKHKNSFGDKFGYKLYFQSNDIKDMLEVNDFPFNVYLDSLGIIQKLNDFPTNDSFRCFLVDSLNRVVIVGNPINNPKIWMLYDKVLSSEMKKCSLLTQNKIITQVVVDKDVIRIDKLKKDVTSKVDVIVKNIGENPLVIYDVISTCGCTSIKWDKRNIKAKNETKLEISVTPNESGEFSKLIYIYCNTSTEYIYIRLLGDVE</sequence>
<dbReference type="EMBL" id="HG934468">
    <property type="protein sequence ID" value="CDN30699.1"/>
    <property type="molecule type" value="Genomic_DNA"/>
</dbReference>
<dbReference type="STRING" id="1433126.BN938_0594"/>
<dbReference type="eggNOG" id="ENOG502ZMZD">
    <property type="taxonomic scope" value="Bacteria"/>
</dbReference>
<organism evidence="1 2">
    <name type="scientific">Mucinivorans hirudinis</name>
    <dbReference type="NCBI Taxonomy" id="1433126"/>
    <lineage>
        <taxon>Bacteria</taxon>
        <taxon>Pseudomonadati</taxon>
        <taxon>Bacteroidota</taxon>
        <taxon>Bacteroidia</taxon>
        <taxon>Bacteroidales</taxon>
        <taxon>Rikenellaceae</taxon>
        <taxon>Mucinivorans</taxon>
    </lineage>
</organism>